<dbReference type="Gene3D" id="1.50.10.160">
    <property type="match status" value="1"/>
</dbReference>
<dbReference type="Gramene" id="EFJ27181">
    <property type="protein sequence ID" value="EFJ27181"/>
    <property type="gene ID" value="SELMODRAFT_27559"/>
</dbReference>
<organism evidence="5">
    <name type="scientific">Selaginella moellendorffii</name>
    <name type="common">Spikemoss</name>
    <dbReference type="NCBI Taxonomy" id="88036"/>
    <lineage>
        <taxon>Eukaryota</taxon>
        <taxon>Viridiplantae</taxon>
        <taxon>Streptophyta</taxon>
        <taxon>Embryophyta</taxon>
        <taxon>Tracheophyta</taxon>
        <taxon>Lycopodiopsida</taxon>
        <taxon>Selaginellales</taxon>
        <taxon>Selaginellaceae</taxon>
        <taxon>Selaginella</taxon>
    </lineage>
</organism>
<dbReference type="STRING" id="88036.D8RK63"/>
<reference evidence="4 5" key="1">
    <citation type="journal article" date="2011" name="Science">
        <title>The Selaginella genome identifies genetic changes associated with the evolution of vascular plants.</title>
        <authorList>
            <person name="Banks J.A."/>
            <person name="Nishiyama T."/>
            <person name="Hasebe M."/>
            <person name="Bowman J.L."/>
            <person name="Gribskov M."/>
            <person name="dePamphilis C."/>
            <person name="Albert V.A."/>
            <person name="Aono N."/>
            <person name="Aoyama T."/>
            <person name="Ambrose B.A."/>
            <person name="Ashton N.W."/>
            <person name="Axtell M.J."/>
            <person name="Barker E."/>
            <person name="Barker M.S."/>
            <person name="Bennetzen J.L."/>
            <person name="Bonawitz N.D."/>
            <person name="Chapple C."/>
            <person name="Cheng C."/>
            <person name="Correa L.G."/>
            <person name="Dacre M."/>
            <person name="DeBarry J."/>
            <person name="Dreyer I."/>
            <person name="Elias M."/>
            <person name="Engstrom E.M."/>
            <person name="Estelle M."/>
            <person name="Feng L."/>
            <person name="Finet C."/>
            <person name="Floyd S.K."/>
            <person name="Frommer W.B."/>
            <person name="Fujita T."/>
            <person name="Gramzow L."/>
            <person name="Gutensohn M."/>
            <person name="Harholt J."/>
            <person name="Hattori M."/>
            <person name="Heyl A."/>
            <person name="Hirai T."/>
            <person name="Hiwatashi Y."/>
            <person name="Ishikawa M."/>
            <person name="Iwata M."/>
            <person name="Karol K.G."/>
            <person name="Koehler B."/>
            <person name="Kolukisaoglu U."/>
            <person name="Kubo M."/>
            <person name="Kurata T."/>
            <person name="Lalonde S."/>
            <person name="Li K."/>
            <person name="Li Y."/>
            <person name="Litt A."/>
            <person name="Lyons E."/>
            <person name="Manning G."/>
            <person name="Maruyama T."/>
            <person name="Michael T.P."/>
            <person name="Mikami K."/>
            <person name="Miyazaki S."/>
            <person name="Morinaga S."/>
            <person name="Murata T."/>
            <person name="Mueller-Roeber B."/>
            <person name="Nelson D.R."/>
            <person name="Obara M."/>
            <person name="Oguri Y."/>
            <person name="Olmstead R.G."/>
            <person name="Onodera N."/>
            <person name="Petersen B.L."/>
            <person name="Pils B."/>
            <person name="Prigge M."/>
            <person name="Rensing S.A."/>
            <person name="Riano-Pachon D.M."/>
            <person name="Roberts A.W."/>
            <person name="Sato Y."/>
            <person name="Scheller H.V."/>
            <person name="Schulz B."/>
            <person name="Schulz C."/>
            <person name="Shakirov E.V."/>
            <person name="Shibagaki N."/>
            <person name="Shinohara N."/>
            <person name="Shippen D.E."/>
            <person name="Soerensen I."/>
            <person name="Sotooka R."/>
            <person name="Sugimoto N."/>
            <person name="Sugita M."/>
            <person name="Sumikawa N."/>
            <person name="Tanurdzic M."/>
            <person name="Theissen G."/>
            <person name="Ulvskov P."/>
            <person name="Wakazuki S."/>
            <person name="Weng J.K."/>
            <person name="Willats W.W."/>
            <person name="Wipf D."/>
            <person name="Wolf P.G."/>
            <person name="Yang L."/>
            <person name="Zimmer A.D."/>
            <person name="Zhu Q."/>
            <person name="Mitros T."/>
            <person name="Hellsten U."/>
            <person name="Loque D."/>
            <person name="Otillar R."/>
            <person name="Salamov A."/>
            <person name="Schmutz J."/>
            <person name="Shapiro H."/>
            <person name="Lindquist E."/>
            <person name="Lucas S."/>
            <person name="Rokhsar D."/>
            <person name="Grigoriev I.V."/>
        </authorList>
    </citation>
    <scope>NUCLEOTIDE SEQUENCE [LARGE SCALE GENOMIC DNA]</scope>
</reference>
<dbReference type="GO" id="GO:0010333">
    <property type="term" value="F:terpene synthase activity"/>
    <property type="evidence" value="ECO:0007669"/>
    <property type="project" value="InterPro"/>
</dbReference>
<dbReference type="HOGENOM" id="CLU_2712311_0_0_1"/>
<comment type="cofactor">
    <cofactor evidence="1">
        <name>Mg(2+)</name>
        <dbReference type="ChEBI" id="CHEBI:18420"/>
    </cofactor>
</comment>
<sequence length="73" mass="8215">YDTAWVARIPSDSDSSLPEFPEALEWIIHSQLPDGSWGDDCHLQLYDRVLSTLSCLVTLKLWDIGHNSIAQGM</sequence>
<gene>
    <name evidence="4" type="ORF">SELMODRAFT_27559</name>
</gene>
<accession>D8RK63</accession>
<dbReference type="GO" id="GO:0016114">
    <property type="term" value="P:terpenoid biosynthetic process"/>
    <property type="evidence" value="ECO:0007669"/>
    <property type="project" value="InterPro"/>
</dbReference>
<evidence type="ECO:0000256" key="1">
    <source>
        <dbReference type="ARBA" id="ARBA00001946"/>
    </source>
</evidence>
<dbReference type="InterPro" id="IPR008930">
    <property type="entry name" value="Terpenoid_cyclase/PrenylTrfase"/>
</dbReference>
<protein>
    <recommendedName>
        <fullName evidence="6">Squalene cyclase N-terminal domain-containing protein</fullName>
    </recommendedName>
</protein>
<dbReference type="AlphaFoldDB" id="D8RK63"/>
<dbReference type="PANTHER" id="PTHR31739">
    <property type="entry name" value="ENT-COPALYL DIPHOSPHATE SYNTHASE, CHLOROPLASTIC"/>
    <property type="match status" value="1"/>
</dbReference>
<dbReference type="PANTHER" id="PTHR31739:SF4">
    <property type="entry name" value="ENT-COPALYL DIPHOSPHATE SYNTHASE, CHLOROPLASTIC"/>
    <property type="match status" value="1"/>
</dbReference>
<dbReference type="KEGG" id="smo:SELMODRAFT_27559"/>
<dbReference type="InParanoid" id="D8RK63"/>
<proteinExistence type="predicted"/>
<evidence type="ECO:0000313" key="5">
    <source>
        <dbReference type="Proteomes" id="UP000001514"/>
    </source>
</evidence>
<dbReference type="GO" id="GO:0046872">
    <property type="term" value="F:metal ion binding"/>
    <property type="evidence" value="ECO:0007669"/>
    <property type="project" value="UniProtKB-KW"/>
</dbReference>
<feature type="non-terminal residue" evidence="4">
    <location>
        <position position="1"/>
    </location>
</feature>
<evidence type="ECO:0000313" key="4">
    <source>
        <dbReference type="EMBL" id="EFJ27181.1"/>
    </source>
</evidence>
<evidence type="ECO:0008006" key="6">
    <source>
        <dbReference type="Google" id="ProtNLM"/>
    </source>
</evidence>
<name>D8RK63_SELML</name>
<dbReference type="InterPro" id="IPR050148">
    <property type="entry name" value="Terpene_synthase-like"/>
</dbReference>
<keyword evidence="5" id="KW-1185">Reference proteome</keyword>
<evidence type="ECO:0000256" key="2">
    <source>
        <dbReference type="ARBA" id="ARBA00022723"/>
    </source>
</evidence>
<dbReference type="SUPFAM" id="SSF48239">
    <property type="entry name" value="Terpenoid cyclases/Protein prenyltransferases"/>
    <property type="match status" value="1"/>
</dbReference>
<keyword evidence="3" id="KW-0460">Magnesium</keyword>
<evidence type="ECO:0000256" key="3">
    <source>
        <dbReference type="ARBA" id="ARBA00022842"/>
    </source>
</evidence>
<dbReference type="EMBL" id="GL377582">
    <property type="protein sequence ID" value="EFJ27181.1"/>
    <property type="molecule type" value="Genomic_DNA"/>
</dbReference>
<keyword evidence="2" id="KW-0479">Metal-binding</keyword>
<dbReference type="Proteomes" id="UP000001514">
    <property type="component" value="Unassembled WGS sequence"/>
</dbReference>
<dbReference type="OMA" id="GHECMER"/>
<feature type="non-terminal residue" evidence="4">
    <location>
        <position position="73"/>
    </location>
</feature>